<feature type="domain" description="Thioredoxin" evidence="7">
    <location>
        <begin position="169"/>
        <end position="334"/>
    </location>
</feature>
<feature type="region of interest" description="Disordered" evidence="5">
    <location>
        <begin position="86"/>
        <end position="124"/>
    </location>
</feature>
<feature type="binding site" evidence="3">
    <location>
        <position position="213"/>
    </location>
    <ligand>
        <name>Cu cation</name>
        <dbReference type="ChEBI" id="CHEBI:23378"/>
    </ligand>
</feature>
<feature type="compositionally biased region" description="Polar residues" evidence="5">
    <location>
        <begin position="108"/>
        <end position="117"/>
    </location>
</feature>
<name>A0ABD2Z6B8_9GENT</name>
<dbReference type="SUPFAM" id="SSF52833">
    <property type="entry name" value="Thioredoxin-like"/>
    <property type="match status" value="1"/>
</dbReference>
<evidence type="ECO:0000256" key="3">
    <source>
        <dbReference type="PIRSR" id="PIRSR603782-1"/>
    </source>
</evidence>
<gene>
    <name evidence="8" type="ORF">ACH5RR_026364</name>
</gene>
<evidence type="ECO:0000256" key="1">
    <source>
        <dbReference type="ARBA" id="ARBA00010996"/>
    </source>
</evidence>
<feature type="disulfide bond" description="Redox-active" evidence="4">
    <location>
        <begin position="209"/>
        <end position="213"/>
    </location>
</feature>
<dbReference type="Gene3D" id="3.40.30.10">
    <property type="entry name" value="Glutaredoxin"/>
    <property type="match status" value="1"/>
</dbReference>
<evidence type="ECO:0000256" key="5">
    <source>
        <dbReference type="SAM" id="MobiDB-lite"/>
    </source>
</evidence>
<comment type="similarity">
    <text evidence="1">Belongs to the SCO1/2 family.</text>
</comment>
<evidence type="ECO:0000256" key="4">
    <source>
        <dbReference type="PIRSR" id="PIRSR603782-2"/>
    </source>
</evidence>
<sequence length="340" mass="38010">MANSISRNPRLRSIFHSLSSYCVFSRCHSTSASTNPSLQLSSSNRLENLHWRSQLLSSLDFRWGEYGMLTSWASKHRFLCTTTTTNVDKSSDSGGSSDVSSDAEKSENSSGNSQKTAEQGKPVRGSPVSWMSFFLLLATGAVLVWYYDREKKRHIEGINSASKTVKEGPSVGKAAIGGPFNLVDHTGNTVTEKNFFGNWNLIYFGFTHCPDICPDELQKLAAAVDKIKEKSGIQVVPVFISVDPERDTVEQVREYVKEFHPNLIGLTGDVDEIRKAARAYRVYYMRTEEEGSDYLVDHSIVIYLMDPKMEFVKFFGKNNDADSLADGVIKEIKQRKKVGA</sequence>
<evidence type="ECO:0000256" key="2">
    <source>
        <dbReference type="ARBA" id="ARBA00023008"/>
    </source>
</evidence>
<proteinExistence type="inferred from homology"/>
<feature type="transmembrane region" description="Helical" evidence="6">
    <location>
        <begin position="128"/>
        <end position="147"/>
    </location>
</feature>
<evidence type="ECO:0000256" key="6">
    <source>
        <dbReference type="SAM" id="Phobius"/>
    </source>
</evidence>
<dbReference type="AlphaFoldDB" id="A0ABD2Z6B8"/>
<dbReference type="PANTHER" id="PTHR12151:SF5">
    <property type="entry name" value="AT19154P"/>
    <property type="match status" value="1"/>
</dbReference>
<dbReference type="Pfam" id="PF02630">
    <property type="entry name" value="SCO1-SenC"/>
    <property type="match status" value="1"/>
</dbReference>
<dbReference type="Proteomes" id="UP001630127">
    <property type="component" value="Unassembled WGS sequence"/>
</dbReference>
<dbReference type="PANTHER" id="PTHR12151">
    <property type="entry name" value="ELECTRON TRANSPORT PROTIN SCO1/SENC FAMILY MEMBER"/>
    <property type="match status" value="1"/>
</dbReference>
<evidence type="ECO:0000313" key="8">
    <source>
        <dbReference type="EMBL" id="KAL3513647.1"/>
    </source>
</evidence>
<dbReference type="FunFam" id="3.40.30.10:FF:000013">
    <property type="entry name" value="Blast:Protein SCO1 homolog, mitochondrial"/>
    <property type="match status" value="1"/>
</dbReference>
<evidence type="ECO:0000313" key="9">
    <source>
        <dbReference type="Proteomes" id="UP001630127"/>
    </source>
</evidence>
<dbReference type="PROSITE" id="PS51352">
    <property type="entry name" value="THIOREDOXIN_2"/>
    <property type="match status" value="1"/>
</dbReference>
<dbReference type="InterPro" id="IPR036249">
    <property type="entry name" value="Thioredoxin-like_sf"/>
</dbReference>
<dbReference type="InterPro" id="IPR013766">
    <property type="entry name" value="Thioredoxin_domain"/>
</dbReference>
<keyword evidence="6" id="KW-0472">Membrane</keyword>
<keyword evidence="4" id="KW-1015">Disulfide bond</keyword>
<keyword evidence="2 3" id="KW-0186">Copper</keyword>
<protein>
    <recommendedName>
        <fullName evidence="7">Thioredoxin domain-containing protein</fullName>
    </recommendedName>
</protein>
<keyword evidence="6" id="KW-1133">Transmembrane helix</keyword>
<keyword evidence="9" id="KW-1185">Reference proteome</keyword>
<reference evidence="8 9" key="1">
    <citation type="submission" date="2024-11" db="EMBL/GenBank/DDBJ databases">
        <title>A near-complete genome assembly of Cinchona calisaya.</title>
        <authorList>
            <person name="Lian D.C."/>
            <person name="Zhao X.W."/>
            <person name="Wei L."/>
        </authorList>
    </citation>
    <scope>NUCLEOTIDE SEQUENCE [LARGE SCALE GENOMIC DNA]</scope>
    <source>
        <tissue evidence="8">Nenye</tissue>
    </source>
</reference>
<accession>A0ABD2Z6B8</accession>
<dbReference type="InterPro" id="IPR003782">
    <property type="entry name" value="SCO1/SenC"/>
</dbReference>
<feature type="binding site" evidence="3">
    <location>
        <position position="209"/>
    </location>
    <ligand>
        <name>Cu cation</name>
        <dbReference type="ChEBI" id="CHEBI:23378"/>
    </ligand>
</feature>
<keyword evidence="6" id="KW-0812">Transmembrane</keyword>
<dbReference type="CDD" id="cd02968">
    <property type="entry name" value="SCO"/>
    <property type="match status" value="1"/>
</dbReference>
<comment type="caution">
    <text evidence="8">The sequence shown here is derived from an EMBL/GenBank/DDBJ whole genome shotgun (WGS) entry which is preliminary data.</text>
</comment>
<organism evidence="8 9">
    <name type="scientific">Cinchona calisaya</name>
    <dbReference type="NCBI Taxonomy" id="153742"/>
    <lineage>
        <taxon>Eukaryota</taxon>
        <taxon>Viridiplantae</taxon>
        <taxon>Streptophyta</taxon>
        <taxon>Embryophyta</taxon>
        <taxon>Tracheophyta</taxon>
        <taxon>Spermatophyta</taxon>
        <taxon>Magnoliopsida</taxon>
        <taxon>eudicotyledons</taxon>
        <taxon>Gunneridae</taxon>
        <taxon>Pentapetalae</taxon>
        <taxon>asterids</taxon>
        <taxon>lamiids</taxon>
        <taxon>Gentianales</taxon>
        <taxon>Rubiaceae</taxon>
        <taxon>Cinchonoideae</taxon>
        <taxon>Cinchoneae</taxon>
        <taxon>Cinchona</taxon>
    </lineage>
</organism>
<keyword evidence="3" id="KW-0479">Metal-binding</keyword>
<dbReference type="EMBL" id="JBJUIK010000011">
    <property type="protein sequence ID" value="KAL3513647.1"/>
    <property type="molecule type" value="Genomic_DNA"/>
</dbReference>
<evidence type="ECO:0000259" key="7">
    <source>
        <dbReference type="PROSITE" id="PS51352"/>
    </source>
</evidence>
<feature type="binding site" evidence="3">
    <location>
        <position position="298"/>
    </location>
    <ligand>
        <name>Cu cation</name>
        <dbReference type="ChEBI" id="CHEBI:23378"/>
    </ligand>
</feature>